<accession>A0A543B3A9</accession>
<keyword evidence="6 7" id="KW-0472">Membrane</keyword>
<sequence>MKHGKGLFVASFLVLPVGLYLWLVIMPFIQAFQISLTDWSGYTTGFNYIGFDNFINMWDDPKQWVIPGFTHTGIILLVLPVIVIAMALFFAFMLNVGGRSQGGVSGVRGAGFYKIVYFFPQVLATAIIAIVWAQIYKPPTTGGLLASALEAVGLPYPENGFMGSTSLVLPGIIAVMVWSSVGFYLVYFSSAMAAIPQDIYEAARIDGASRTKTFFQITLPLLWESVQTAWIYLGIIALDGFVLVFMMTPSQGGPNHSSEVIGGAIYKFAFGSGNDAGMASAIGVVLFLAVLILTVVSLRVTRRERIEF</sequence>
<evidence type="ECO:0000256" key="6">
    <source>
        <dbReference type="ARBA" id="ARBA00023136"/>
    </source>
</evidence>
<dbReference type="Gene3D" id="1.10.3720.10">
    <property type="entry name" value="MetI-like"/>
    <property type="match status" value="1"/>
</dbReference>
<keyword evidence="3" id="KW-1003">Cell membrane</keyword>
<dbReference type="CDD" id="cd06261">
    <property type="entry name" value="TM_PBP2"/>
    <property type="match status" value="1"/>
</dbReference>
<keyword evidence="2 7" id="KW-0813">Transport</keyword>
<dbReference type="InterPro" id="IPR000515">
    <property type="entry name" value="MetI-like"/>
</dbReference>
<dbReference type="Pfam" id="PF00528">
    <property type="entry name" value="BPD_transp_1"/>
    <property type="match status" value="1"/>
</dbReference>
<evidence type="ECO:0000256" key="1">
    <source>
        <dbReference type="ARBA" id="ARBA00004651"/>
    </source>
</evidence>
<dbReference type="InterPro" id="IPR035906">
    <property type="entry name" value="MetI-like_sf"/>
</dbReference>
<feature type="transmembrane region" description="Helical" evidence="7">
    <location>
        <begin position="115"/>
        <end position="135"/>
    </location>
</feature>
<evidence type="ECO:0000256" key="3">
    <source>
        <dbReference type="ARBA" id="ARBA00022475"/>
    </source>
</evidence>
<dbReference type="EMBL" id="VFOW01000001">
    <property type="protein sequence ID" value="TQL79319.1"/>
    <property type="molecule type" value="Genomic_DNA"/>
</dbReference>
<dbReference type="PANTHER" id="PTHR30193:SF41">
    <property type="entry name" value="DIACETYLCHITOBIOSE UPTAKE SYSTEM PERMEASE PROTEIN NGCF"/>
    <property type="match status" value="1"/>
</dbReference>
<dbReference type="InParanoid" id="A0A543B3A9"/>
<dbReference type="PANTHER" id="PTHR30193">
    <property type="entry name" value="ABC TRANSPORTER PERMEASE PROTEIN"/>
    <property type="match status" value="1"/>
</dbReference>
<evidence type="ECO:0000259" key="8">
    <source>
        <dbReference type="PROSITE" id="PS50928"/>
    </source>
</evidence>
<dbReference type="OrthoDB" id="9782326at2"/>
<feature type="transmembrane region" description="Helical" evidence="7">
    <location>
        <begin position="167"/>
        <end position="187"/>
    </location>
</feature>
<keyword evidence="10" id="KW-1185">Reference proteome</keyword>
<evidence type="ECO:0000256" key="2">
    <source>
        <dbReference type="ARBA" id="ARBA00022448"/>
    </source>
</evidence>
<dbReference type="PROSITE" id="PS50928">
    <property type="entry name" value="ABC_TM1"/>
    <property type="match status" value="1"/>
</dbReference>
<keyword evidence="5 7" id="KW-1133">Transmembrane helix</keyword>
<evidence type="ECO:0000313" key="9">
    <source>
        <dbReference type="EMBL" id="TQL79319.1"/>
    </source>
</evidence>
<feature type="transmembrane region" description="Helical" evidence="7">
    <location>
        <begin position="7"/>
        <end position="29"/>
    </location>
</feature>
<evidence type="ECO:0000313" key="10">
    <source>
        <dbReference type="Proteomes" id="UP000317043"/>
    </source>
</evidence>
<evidence type="ECO:0000256" key="5">
    <source>
        <dbReference type="ARBA" id="ARBA00022989"/>
    </source>
</evidence>
<comment type="similarity">
    <text evidence="7">Belongs to the binding-protein-dependent transport system permease family.</text>
</comment>
<dbReference type="SUPFAM" id="SSF161098">
    <property type="entry name" value="MetI-like"/>
    <property type="match status" value="1"/>
</dbReference>
<dbReference type="InterPro" id="IPR051393">
    <property type="entry name" value="ABC_transporter_permease"/>
</dbReference>
<comment type="caution">
    <text evidence="9">The sequence shown here is derived from an EMBL/GenBank/DDBJ whole genome shotgun (WGS) entry which is preliminary data.</text>
</comment>
<organism evidence="9 10">
    <name type="scientific">Stackebrandtia endophytica</name>
    <dbReference type="NCBI Taxonomy" id="1496996"/>
    <lineage>
        <taxon>Bacteria</taxon>
        <taxon>Bacillati</taxon>
        <taxon>Actinomycetota</taxon>
        <taxon>Actinomycetes</taxon>
        <taxon>Glycomycetales</taxon>
        <taxon>Glycomycetaceae</taxon>
        <taxon>Stackebrandtia</taxon>
    </lineage>
</organism>
<evidence type="ECO:0000256" key="7">
    <source>
        <dbReference type="RuleBase" id="RU363032"/>
    </source>
</evidence>
<name>A0A543B3A9_9ACTN</name>
<comment type="subcellular location">
    <subcellularLocation>
        <location evidence="1 7">Cell membrane</location>
        <topology evidence="1 7">Multi-pass membrane protein</topology>
    </subcellularLocation>
</comment>
<feature type="transmembrane region" description="Helical" evidence="7">
    <location>
        <begin position="74"/>
        <end position="94"/>
    </location>
</feature>
<protein>
    <submittedName>
        <fullName evidence="9">N-acetylglucosamine transport system permease protein</fullName>
    </submittedName>
</protein>
<dbReference type="GO" id="GO:0055085">
    <property type="term" value="P:transmembrane transport"/>
    <property type="evidence" value="ECO:0007669"/>
    <property type="project" value="InterPro"/>
</dbReference>
<evidence type="ECO:0000256" key="4">
    <source>
        <dbReference type="ARBA" id="ARBA00022692"/>
    </source>
</evidence>
<dbReference type="GO" id="GO:0005886">
    <property type="term" value="C:plasma membrane"/>
    <property type="evidence" value="ECO:0007669"/>
    <property type="project" value="UniProtKB-SubCell"/>
</dbReference>
<gene>
    <name evidence="9" type="ORF">FB566_4920</name>
</gene>
<feature type="transmembrane region" description="Helical" evidence="7">
    <location>
        <begin position="229"/>
        <end position="248"/>
    </location>
</feature>
<feature type="domain" description="ABC transmembrane type-1" evidence="8">
    <location>
        <begin position="69"/>
        <end position="297"/>
    </location>
</feature>
<dbReference type="AlphaFoldDB" id="A0A543B3A9"/>
<keyword evidence="4 7" id="KW-0812">Transmembrane</keyword>
<reference evidence="9 10" key="1">
    <citation type="submission" date="2019-06" db="EMBL/GenBank/DDBJ databases">
        <title>Sequencing the genomes of 1000 actinobacteria strains.</title>
        <authorList>
            <person name="Klenk H.-P."/>
        </authorList>
    </citation>
    <scope>NUCLEOTIDE SEQUENCE [LARGE SCALE GENOMIC DNA]</scope>
    <source>
        <strain evidence="9 10">DSM 45928</strain>
    </source>
</reference>
<proteinExistence type="inferred from homology"/>
<feature type="transmembrane region" description="Helical" evidence="7">
    <location>
        <begin position="276"/>
        <end position="298"/>
    </location>
</feature>
<dbReference type="Proteomes" id="UP000317043">
    <property type="component" value="Unassembled WGS sequence"/>
</dbReference>